<dbReference type="EMBL" id="CP039690">
    <property type="protein sequence ID" value="QCI67086.1"/>
    <property type="molecule type" value="Genomic_DNA"/>
</dbReference>
<keyword evidence="1 2" id="KW-0456">Lyase</keyword>
<dbReference type="GO" id="GO:0008840">
    <property type="term" value="F:4-hydroxy-tetrahydrodipicolinate synthase activity"/>
    <property type="evidence" value="ECO:0007669"/>
    <property type="project" value="TreeGrafter"/>
</dbReference>
<feature type="binding site" evidence="4">
    <location>
        <position position="213"/>
    </location>
    <ligand>
        <name>pyruvate</name>
        <dbReference type="ChEBI" id="CHEBI:15361"/>
    </ligand>
</feature>
<name>A0A4D7BCH9_9HYPH</name>
<dbReference type="RefSeq" id="WP_136962524.1">
    <property type="nucleotide sequence ID" value="NZ_CP039690.1"/>
</dbReference>
<dbReference type="PANTHER" id="PTHR12128">
    <property type="entry name" value="DIHYDRODIPICOLINATE SYNTHASE"/>
    <property type="match status" value="1"/>
</dbReference>
<dbReference type="Gene3D" id="3.20.20.70">
    <property type="entry name" value="Aldolase class I"/>
    <property type="match status" value="1"/>
</dbReference>
<dbReference type="PRINTS" id="PR00146">
    <property type="entry name" value="DHPICSNTHASE"/>
</dbReference>
<protein>
    <submittedName>
        <fullName evidence="5">Dihydrodipicolinate synthase family protein</fullName>
    </submittedName>
</protein>
<dbReference type="KEGG" id="pstg:E8M01_24305"/>
<dbReference type="SMART" id="SM01130">
    <property type="entry name" value="DHDPS"/>
    <property type="match status" value="1"/>
</dbReference>
<evidence type="ECO:0000313" key="5">
    <source>
        <dbReference type="EMBL" id="QCI67086.1"/>
    </source>
</evidence>
<dbReference type="OrthoDB" id="7157803at2"/>
<evidence type="ECO:0000256" key="3">
    <source>
        <dbReference type="PIRSR" id="PIRSR001365-1"/>
    </source>
</evidence>
<comment type="similarity">
    <text evidence="2">Belongs to the DapA family.</text>
</comment>
<evidence type="ECO:0000256" key="1">
    <source>
        <dbReference type="ARBA" id="ARBA00023239"/>
    </source>
</evidence>
<sequence length="309" mass="32302">MTKPAGIIAATATLFSDAEGAVDLGGLVSHCRRLLALGCDGVNLLGTTGEATSLPVARRVEVMRAVAASGLPLDRFMVGTGAASLADAAALTGEAVDLGFQGALVLPPFYYKGIDDAGLSAFFEDLIARTDRTRLRLYLYNFPQNTGIRFSTEWIRRLRDRHPDVLVGLKDSSGDIAAAKALARDLPGFAVFPSTETAVADIGSGAGAFAGVISASLNVTAPCLGDWRDAGDLAARIDKAGAIRAALSEVPLVAAVKWALADLTGEPGWRSLCPPLVPLNAGQEARLIAALAKTDYHSLRDSFTARRPN</sequence>
<reference evidence="5 6" key="1">
    <citation type="submission" date="2019-04" db="EMBL/GenBank/DDBJ databases">
        <title>Phreatobacter aquaticus sp. nov.</title>
        <authorList>
            <person name="Choi A."/>
        </authorList>
    </citation>
    <scope>NUCLEOTIDE SEQUENCE [LARGE SCALE GENOMIC DNA]</scope>
    <source>
        <strain evidence="5 6">KCTC 52518</strain>
    </source>
</reference>
<dbReference type="AlphaFoldDB" id="A0A4D7BCH9"/>
<feature type="active site" description="Proton donor/acceptor" evidence="3">
    <location>
        <position position="140"/>
    </location>
</feature>
<dbReference type="InterPro" id="IPR013785">
    <property type="entry name" value="Aldolase_TIM"/>
</dbReference>
<feature type="binding site" evidence="4">
    <location>
        <position position="48"/>
    </location>
    <ligand>
        <name>pyruvate</name>
        <dbReference type="ChEBI" id="CHEBI:15361"/>
    </ligand>
</feature>
<accession>A0A4D7BCH9</accession>
<dbReference type="InterPro" id="IPR002220">
    <property type="entry name" value="DapA-like"/>
</dbReference>
<feature type="active site" description="Schiff-base intermediate with substrate" evidence="3">
    <location>
        <position position="170"/>
    </location>
</feature>
<dbReference type="Pfam" id="PF00701">
    <property type="entry name" value="DHDPS"/>
    <property type="match status" value="1"/>
</dbReference>
<organism evidence="5 6">
    <name type="scientific">Phreatobacter stygius</name>
    <dbReference type="NCBI Taxonomy" id="1940610"/>
    <lineage>
        <taxon>Bacteria</taxon>
        <taxon>Pseudomonadati</taxon>
        <taxon>Pseudomonadota</taxon>
        <taxon>Alphaproteobacteria</taxon>
        <taxon>Hyphomicrobiales</taxon>
        <taxon>Phreatobacteraceae</taxon>
        <taxon>Phreatobacter</taxon>
    </lineage>
</organism>
<dbReference type="CDD" id="cd00408">
    <property type="entry name" value="DHDPS-like"/>
    <property type="match status" value="1"/>
</dbReference>
<keyword evidence="6" id="KW-1185">Reference proteome</keyword>
<dbReference type="PIRSF" id="PIRSF001365">
    <property type="entry name" value="DHDPS"/>
    <property type="match status" value="1"/>
</dbReference>
<dbReference type="Proteomes" id="UP000298781">
    <property type="component" value="Chromosome"/>
</dbReference>
<proteinExistence type="inferred from homology"/>
<evidence type="ECO:0000256" key="2">
    <source>
        <dbReference type="PIRNR" id="PIRNR001365"/>
    </source>
</evidence>
<dbReference type="SUPFAM" id="SSF51569">
    <property type="entry name" value="Aldolase"/>
    <property type="match status" value="1"/>
</dbReference>
<evidence type="ECO:0000256" key="4">
    <source>
        <dbReference type="PIRSR" id="PIRSR001365-2"/>
    </source>
</evidence>
<dbReference type="PANTHER" id="PTHR12128:SF67">
    <property type="entry name" value="BLR3884 PROTEIN"/>
    <property type="match status" value="1"/>
</dbReference>
<gene>
    <name evidence="5" type="ORF">E8M01_24305</name>
</gene>
<evidence type="ECO:0000313" key="6">
    <source>
        <dbReference type="Proteomes" id="UP000298781"/>
    </source>
</evidence>